<evidence type="ECO:0000313" key="2">
    <source>
        <dbReference type="Proteomes" id="UP001165082"/>
    </source>
</evidence>
<comment type="caution">
    <text evidence="1">The sequence shown here is derived from an EMBL/GenBank/DDBJ whole genome shotgun (WGS) entry which is preliminary data.</text>
</comment>
<organism evidence="1 2">
    <name type="scientific">Triparma retinervis</name>
    <dbReference type="NCBI Taxonomy" id="2557542"/>
    <lineage>
        <taxon>Eukaryota</taxon>
        <taxon>Sar</taxon>
        <taxon>Stramenopiles</taxon>
        <taxon>Ochrophyta</taxon>
        <taxon>Bolidophyceae</taxon>
        <taxon>Parmales</taxon>
        <taxon>Triparmaceae</taxon>
        <taxon>Triparma</taxon>
    </lineage>
</organism>
<sequence>FQTKPHSVLRHSIAGLASFHSCEQTHKSSRKQFTDTVKGYEYLCPSPSPWILRGVLPSPILPSSGHSVLTLNLTLPPPPSPSTPRQSPAPCVLTPLGRSVNAEFHSGFMSLTETTTLSEWPVNGPGGLVLNPSLLNVVGIKMGAWLGRDTKVRDAVIWVWEEGGGGHGEVGGDLKRYLEDMGAKVRVKRGNYAKIRGVEEWDGGRRLRKETNGGFVEGHEIGGEGGGEDDR</sequence>
<dbReference type="EMBL" id="BRXZ01001526">
    <property type="protein sequence ID" value="GMH73368.1"/>
    <property type="molecule type" value="Genomic_DNA"/>
</dbReference>
<protein>
    <submittedName>
        <fullName evidence="1">Uncharacterized protein</fullName>
    </submittedName>
</protein>
<proteinExistence type="predicted"/>
<reference evidence="1" key="1">
    <citation type="submission" date="2022-07" db="EMBL/GenBank/DDBJ databases">
        <title>Genome analysis of Parmales, a sister group of diatoms, reveals the evolutionary specialization of diatoms from phago-mixotrophs to photoautotrophs.</title>
        <authorList>
            <person name="Ban H."/>
            <person name="Sato S."/>
            <person name="Yoshikawa S."/>
            <person name="Kazumasa Y."/>
            <person name="Nakamura Y."/>
            <person name="Ichinomiya M."/>
            <person name="Saitoh K."/>
            <person name="Sato N."/>
            <person name="Blanc-Mathieu R."/>
            <person name="Endo H."/>
            <person name="Kuwata A."/>
            <person name="Ogata H."/>
        </authorList>
    </citation>
    <scope>NUCLEOTIDE SEQUENCE</scope>
</reference>
<accession>A0A9W7EC73</accession>
<dbReference type="Proteomes" id="UP001165082">
    <property type="component" value="Unassembled WGS sequence"/>
</dbReference>
<name>A0A9W7EC73_9STRA</name>
<dbReference type="AlphaFoldDB" id="A0A9W7EC73"/>
<keyword evidence="2" id="KW-1185">Reference proteome</keyword>
<evidence type="ECO:0000313" key="1">
    <source>
        <dbReference type="EMBL" id="GMH73368.1"/>
    </source>
</evidence>
<gene>
    <name evidence="1" type="ORF">TrRE_jg4625</name>
</gene>
<feature type="non-terminal residue" evidence="1">
    <location>
        <position position="1"/>
    </location>
</feature>